<organism evidence="2 3">
    <name type="scientific">Xenoophorus captivus</name>
    <dbReference type="NCBI Taxonomy" id="1517983"/>
    <lineage>
        <taxon>Eukaryota</taxon>
        <taxon>Metazoa</taxon>
        <taxon>Chordata</taxon>
        <taxon>Craniata</taxon>
        <taxon>Vertebrata</taxon>
        <taxon>Euteleostomi</taxon>
        <taxon>Actinopterygii</taxon>
        <taxon>Neopterygii</taxon>
        <taxon>Teleostei</taxon>
        <taxon>Neoteleostei</taxon>
        <taxon>Acanthomorphata</taxon>
        <taxon>Ovalentaria</taxon>
        <taxon>Atherinomorphae</taxon>
        <taxon>Cyprinodontiformes</taxon>
        <taxon>Goodeidae</taxon>
        <taxon>Xenoophorus</taxon>
    </lineage>
</organism>
<feature type="compositionally biased region" description="Basic and acidic residues" evidence="1">
    <location>
        <begin position="42"/>
        <end position="54"/>
    </location>
</feature>
<gene>
    <name evidence="2" type="ORF">XENOCAPTIV_021708</name>
</gene>
<keyword evidence="3" id="KW-1185">Reference proteome</keyword>
<dbReference type="Proteomes" id="UP001434883">
    <property type="component" value="Unassembled WGS sequence"/>
</dbReference>
<sequence>FSSLPMTDSRWTCTELQPKDWCRLPSILAVNDASSTSPRVRITGDPRAPGRDVG</sequence>
<feature type="region of interest" description="Disordered" evidence="1">
    <location>
        <begin position="33"/>
        <end position="54"/>
    </location>
</feature>
<reference evidence="2 3" key="1">
    <citation type="submission" date="2021-06" db="EMBL/GenBank/DDBJ databases">
        <authorList>
            <person name="Palmer J.M."/>
        </authorList>
    </citation>
    <scope>NUCLEOTIDE SEQUENCE [LARGE SCALE GENOMIC DNA]</scope>
    <source>
        <strain evidence="2 3">XC_2019</strain>
        <tissue evidence="2">Muscle</tissue>
    </source>
</reference>
<evidence type="ECO:0000313" key="2">
    <source>
        <dbReference type="EMBL" id="MEQ2202968.1"/>
    </source>
</evidence>
<dbReference type="EMBL" id="JAHRIN010034085">
    <property type="protein sequence ID" value="MEQ2202968.1"/>
    <property type="molecule type" value="Genomic_DNA"/>
</dbReference>
<evidence type="ECO:0000313" key="3">
    <source>
        <dbReference type="Proteomes" id="UP001434883"/>
    </source>
</evidence>
<accession>A0ABV0R4B2</accession>
<comment type="caution">
    <text evidence="2">The sequence shown here is derived from an EMBL/GenBank/DDBJ whole genome shotgun (WGS) entry which is preliminary data.</text>
</comment>
<proteinExistence type="predicted"/>
<name>A0ABV0R4B2_9TELE</name>
<protein>
    <submittedName>
        <fullName evidence="2">Uncharacterized protein</fullName>
    </submittedName>
</protein>
<feature type="non-terminal residue" evidence="2">
    <location>
        <position position="1"/>
    </location>
</feature>
<evidence type="ECO:0000256" key="1">
    <source>
        <dbReference type="SAM" id="MobiDB-lite"/>
    </source>
</evidence>